<feature type="region of interest" description="Disordered" evidence="6">
    <location>
        <begin position="91"/>
        <end position="112"/>
    </location>
</feature>
<dbReference type="CDD" id="cd16649">
    <property type="entry name" value="mRING-HC-C3HC5_CGRF1-like"/>
    <property type="match status" value="1"/>
</dbReference>
<dbReference type="InterPro" id="IPR006594">
    <property type="entry name" value="LisH"/>
</dbReference>
<proteinExistence type="predicted"/>
<dbReference type="PANTHER" id="PTHR42647">
    <property type="entry name" value="SBP (S-RIBONUCLEASE BINDING PROTEIN) FAMILY PROTEIN"/>
    <property type="match status" value="1"/>
</dbReference>
<keyword evidence="3" id="KW-0862">Zinc</keyword>
<accession>A0A2P2ME01</accession>
<evidence type="ECO:0000256" key="5">
    <source>
        <dbReference type="SAM" id="Coils"/>
    </source>
</evidence>
<dbReference type="PROSITE" id="PS50089">
    <property type="entry name" value="ZF_RING_2"/>
    <property type="match status" value="1"/>
</dbReference>
<dbReference type="InterPro" id="IPR001841">
    <property type="entry name" value="Znf_RING"/>
</dbReference>
<evidence type="ECO:0000256" key="3">
    <source>
        <dbReference type="ARBA" id="ARBA00022833"/>
    </source>
</evidence>
<protein>
    <submittedName>
        <fullName evidence="8">Uncharacterized protein MANES_17G020100</fullName>
    </submittedName>
</protein>
<dbReference type="InterPro" id="IPR013083">
    <property type="entry name" value="Znf_RING/FYVE/PHD"/>
</dbReference>
<evidence type="ECO:0000256" key="4">
    <source>
        <dbReference type="PROSITE-ProRule" id="PRU00175"/>
    </source>
</evidence>
<dbReference type="Gene3D" id="3.30.40.10">
    <property type="entry name" value="Zinc/RING finger domain, C3HC4 (zinc finger)"/>
    <property type="match status" value="1"/>
</dbReference>
<dbReference type="EMBL" id="GGEC01047957">
    <property type="protein sequence ID" value="MBX28441.1"/>
    <property type="molecule type" value="Transcribed_RNA"/>
</dbReference>
<keyword evidence="5" id="KW-0175">Coiled coil</keyword>
<keyword evidence="2 4" id="KW-0863">Zinc-finger</keyword>
<sequence>MSQNNWEADKMLDVYIHDYLVKRELKASAQAFQAEGKVSSDPVAIDAPGGFLFEWWSVFWDIFIARTNEKHSEVAASYIETQIIKAREQQQQQQQQAQQPQHQNQHQQQLQMQQLLRQRQAQQQQQQQQSSFLCPSSAFLSLVSEDFAAQIKRQRDELDQFLQAQGEQLRHTLAEKRRRHYRTLLGVAEESMARRLREKEAEVEKATRRNAELEARAEQLSVEAQFWQAKARTQEATAASLQAQLQQAMMRLRGLAQDSKRGDDGLVGLEGQAEDAESAYVDPDRITAGCCKSCRKQLASVVLLPCRHLCVCTECDQVIQACPVCLQARNSSVEVSLY</sequence>
<dbReference type="Pfam" id="PF13920">
    <property type="entry name" value="zf-C3HC4_3"/>
    <property type="match status" value="1"/>
</dbReference>
<dbReference type="SMART" id="SM00667">
    <property type="entry name" value="LisH"/>
    <property type="match status" value="1"/>
</dbReference>
<evidence type="ECO:0000256" key="2">
    <source>
        <dbReference type="ARBA" id="ARBA00022771"/>
    </source>
</evidence>
<name>A0A2P2ME01_RHIMU</name>
<feature type="domain" description="RING-type" evidence="7">
    <location>
        <begin position="291"/>
        <end position="325"/>
    </location>
</feature>
<dbReference type="AlphaFoldDB" id="A0A2P2ME01"/>
<dbReference type="Pfam" id="PF08513">
    <property type="entry name" value="LisH"/>
    <property type="match status" value="1"/>
</dbReference>
<organism evidence="8">
    <name type="scientific">Rhizophora mucronata</name>
    <name type="common">Asiatic mangrove</name>
    <dbReference type="NCBI Taxonomy" id="61149"/>
    <lineage>
        <taxon>Eukaryota</taxon>
        <taxon>Viridiplantae</taxon>
        <taxon>Streptophyta</taxon>
        <taxon>Embryophyta</taxon>
        <taxon>Tracheophyta</taxon>
        <taxon>Spermatophyta</taxon>
        <taxon>Magnoliopsida</taxon>
        <taxon>eudicotyledons</taxon>
        <taxon>Gunneridae</taxon>
        <taxon>Pentapetalae</taxon>
        <taxon>rosids</taxon>
        <taxon>fabids</taxon>
        <taxon>Malpighiales</taxon>
        <taxon>Rhizophoraceae</taxon>
        <taxon>Rhizophora</taxon>
    </lineage>
</organism>
<evidence type="ECO:0000259" key="7">
    <source>
        <dbReference type="PROSITE" id="PS50089"/>
    </source>
</evidence>
<feature type="coiled-coil region" evidence="5">
    <location>
        <begin position="189"/>
        <end position="258"/>
    </location>
</feature>
<dbReference type="FunFam" id="3.30.40.10:FF:000239">
    <property type="entry name" value="probable BOI-related E3 ubiquitin-protein ligase 2"/>
    <property type="match status" value="1"/>
</dbReference>
<dbReference type="GO" id="GO:0004842">
    <property type="term" value="F:ubiquitin-protein transferase activity"/>
    <property type="evidence" value="ECO:0007669"/>
    <property type="project" value="TreeGrafter"/>
</dbReference>
<evidence type="ECO:0000313" key="8">
    <source>
        <dbReference type="EMBL" id="MBX28441.1"/>
    </source>
</evidence>
<dbReference type="PROSITE" id="PS50896">
    <property type="entry name" value="LISH"/>
    <property type="match status" value="1"/>
</dbReference>
<evidence type="ECO:0000256" key="6">
    <source>
        <dbReference type="SAM" id="MobiDB-lite"/>
    </source>
</evidence>
<reference evidence="8" key="1">
    <citation type="submission" date="2018-02" db="EMBL/GenBank/DDBJ databases">
        <title>Rhizophora mucronata_Transcriptome.</title>
        <authorList>
            <person name="Meera S.P."/>
            <person name="Sreeshan A."/>
            <person name="Augustine A."/>
        </authorList>
    </citation>
    <scope>NUCLEOTIDE SEQUENCE</scope>
    <source>
        <tissue evidence="8">Leaf</tissue>
    </source>
</reference>
<evidence type="ECO:0000256" key="1">
    <source>
        <dbReference type="ARBA" id="ARBA00022723"/>
    </source>
</evidence>
<dbReference type="PANTHER" id="PTHR42647:SF5">
    <property type="entry name" value="SBP (S-RIBONUCLEASE BINDING PROTEIN) FAMILY PROTEIN"/>
    <property type="match status" value="1"/>
</dbReference>
<keyword evidence="1" id="KW-0479">Metal-binding</keyword>
<dbReference type="GO" id="GO:0008270">
    <property type="term" value="F:zinc ion binding"/>
    <property type="evidence" value="ECO:0007669"/>
    <property type="project" value="UniProtKB-KW"/>
</dbReference>